<comment type="caution">
    <text evidence="1">The sequence shown here is derived from an EMBL/GenBank/DDBJ whole genome shotgun (WGS) entry which is preliminary data.</text>
</comment>
<dbReference type="EMBL" id="CM020618">
    <property type="protein sequence ID" value="KAK1862180.1"/>
    <property type="molecule type" value="Genomic_DNA"/>
</dbReference>
<organism evidence="1 2">
    <name type="scientific">Pyropia yezoensis</name>
    <name type="common">Susabi-nori</name>
    <name type="synonym">Porphyra yezoensis</name>
    <dbReference type="NCBI Taxonomy" id="2788"/>
    <lineage>
        <taxon>Eukaryota</taxon>
        <taxon>Rhodophyta</taxon>
        <taxon>Bangiophyceae</taxon>
        <taxon>Bangiales</taxon>
        <taxon>Bangiaceae</taxon>
        <taxon>Pyropia</taxon>
    </lineage>
</organism>
<keyword evidence="2" id="KW-1185">Reference proteome</keyword>
<proteinExistence type="predicted"/>
<dbReference type="Proteomes" id="UP000798662">
    <property type="component" value="Chromosome 1"/>
</dbReference>
<sequence length="709" mass="71325">MTAFVPALCLPAQRRASWAAGAPPAASSQRVAAAAAAVRWRRGGGGSRGGGGGAAAPLPPAPSAARRPPAMAADASSGAAANGVVAGGGGGGGGEASPPPPRVAPVSAAAEAALAAAAAGGADGTGAAADTPPPSNEVYCYVPCSPLRNDYLERIVSARVYDVAKETPLDAAPRLSARLGATVLLKREDTQPVFSFKLRGAYNMMARASADTLASGVIAASAGNHAQGVALAAQTLGVPATIVMPVVTPSIKVDAVRARGATAVLHGDNFDQAKAHALGLAAASGALFVPPFDHPDVIAGQGTIGLELLRQSSDFDAVFVPVGGGGLIAGIAAVVKRLRPSTRVIGVEPADADAMRRSLEAGHRVRLDRVGSFADGVAVVEVGEETYRLCRELVDAIVVVDNDEICAAIKDVFEDTRAILEPAGALAVAGIKAYVRDGGVTAATRGVAPGSAAAAAGLPAPPLPAGQTYVAINSGANTNFDRLRYVSERAELGERREAIFAVTIPERRGEFLRLLDALGPGVNITEFNYRYSSTTDAHVYVGVGVANATAASRVLGRLVGGGGEGAAGAEGGHVGGGGSGGYVALDLTDNEMAKLHLRHLVGGAAPLDSGAGTAGVREVLYRFEFPERPGALRRFLTALRATWSITLFHYRNHGADVGRVLVGLAVPAAETAAVGAFMSAVSPGAVDETANPAYQLPLAAGDGTKAAPA</sequence>
<evidence type="ECO:0000313" key="1">
    <source>
        <dbReference type="EMBL" id="KAK1862180.1"/>
    </source>
</evidence>
<gene>
    <name evidence="1" type="ORF">I4F81_004755</name>
</gene>
<accession>A0ACC3BWB5</accession>
<evidence type="ECO:0000313" key="2">
    <source>
        <dbReference type="Proteomes" id="UP000798662"/>
    </source>
</evidence>
<name>A0ACC3BWB5_PYRYE</name>
<protein>
    <submittedName>
        <fullName evidence="1">Uncharacterized protein</fullName>
    </submittedName>
</protein>
<reference evidence="1" key="1">
    <citation type="submission" date="2019-11" db="EMBL/GenBank/DDBJ databases">
        <title>Nori genome reveals adaptations in red seaweeds to the harsh intertidal environment.</title>
        <authorList>
            <person name="Wang D."/>
            <person name="Mao Y."/>
        </authorList>
    </citation>
    <scope>NUCLEOTIDE SEQUENCE</scope>
    <source>
        <tissue evidence="1">Gametophyte</tissue>
    </source>
</reference>